<accession>A0A7S3UQY9</accession>
<dbReference type="PANTHER" id="PTHR10438:SF405">
    <property type="entry name" value="THIOREDOXIN DOMAIN-CONTAINING PROTEIN"/>
    <property type="match status" value="1"/>
</dbReference>
<sequence>MAPKEIVQVVTDPEAFRALVEDETNRKLHLVDVYTEWCGPCQQMIPTFKGLQLNIDAFEDRVTITQIPLDVFHAFCALPEPKIPMKAEDFPSTSQPRFLFFRDGQLLDDIKGAHAPRILKTINEQMPGLDHEE</sequence>
<dbReference type="PROSITE" id="PS00194">
    <property type="entry name" value="THIOREDOXIN_1"/>
    <property type="match status" value="1"/>
</dbReference>
<gene>
    <name evidence="2" type="ORF">OMAR00292_LOCUS6180</name>
</gene>
<feature type="domain" description="Thioredoxin" evidence="1">
    <location>
        <begin position="1"/>
        <end position="127"/>
    </location>
</feature>
<evidence type="ECO:0000259" key="1">
    <source>
        <dbReference type="PROSITE" id="PS51352"/>
    </source>
</evidence>
<organism evidence="2">
    <name type="scientific">Oxyrrhis marina</name>
    <name type="common">Dinoflagellate</name>
    <dbReference type="NCBI Taxonomy" id="2969"/>
    <lineage>
        <taxon>Eukaryota</taxon>
        <taxon>Sar</taxon>
        <taxon>Alveolata</taxon>
        <taxon>Dinophyceae</taxon>
        <taxon>Oxyrrhinales</taxon>
        <taxon>Oxyrrhinaceae</taxon>
        <taxon>Oxyrrhis</taxon>
    </lineage>
</organism>
<dbReference type="PANTHER" id="PTHR10438">
    <property type="entry name" value="THIOREDOXIN"/>
    <property type="match status" value="1"/>
</dbReference>
<dbReference type="InterPro" id="IPR013766">
    <property type="entry name" value="Thioredoxin_domain"/>
</dbReference>
<evidence type="ECO:0000313" key="2">
    <source>
        <dbReference type="EMBL" id="CAE0620956.1"/>
    </source>
</evidence>
<proteinExistence type="predicted"/>
<reference evidence="2" key="1">
    <citation type="submission" date="2021-01" db="EMBL/GenBank/DDBJ databases">
        <authorList>
            <person name="Corre E."/>
            <person name="Pelletier E."/>
            <person name="Niang G."/>
            <person name="Scheremetjew M."/>
            <person name="Finn R."/>
            <person name="Kale V."/>
            <person name="Holt S."/>
            <person name="Cochrane G."/>
            <person name="Meng A."/>
            <person name="Brown T."/>
            <person name="Cohen L."/>
        </authorList>
    </citation>
    <scope>NUCLEOTIDE SEQUENCE</scope>
    <source>
        <strain evidence="2">CCMP1795</strain>
    </source>
</reference>
<name>A0A7S3UQY9_OXYMA</name>
<dbReference type="EMBL" id="HBIT01011795">
    <property type="protein sequence ID" value="CAE0620956.1"/>
    <property type="molecule type" value="Transcribed_RNA"/>
</dbReference>
<dbReference type="Gene3D" id="3.40.30.10">
    <property type="entry name" value="Glutaredoxin"/>
    <property type="match status" value="1"/>
</dbReference>
<dbReference type="SUPFAM" id="SSF52833">
    <property type="entry name" value="Thioredoxin-like"/>
    <property type="match status" value="1"/>
</dbReference>
<dbReference type="InterPro" id="IPR036249">
    <property type="entry name" value="Thioredoxin-like_sf"/>
</dbReference>
<protein>
    <recommendedName>
        <fullName evidence="1">Thioredoxin domain-containing protein</fullName>
    </recommendedName>
</protein>
<dbReference type="PROSITE" id="PS51352">
    <property type="entry name" value="THIOREDOXIN_2"/>
    <property type="match status" value="1"/>
</dbReference>
<dbReference type="InterPro" id="IPR017937">
    <property type="entry name" value="Thioredoxin_CS"/>
</dbReference>
<dbReference type="Pfam" id="PF00085">
    <property type="entry name" value="Thioredoxin"/>
    <property type="match status" value="1"/>
</dbReference>
<dbReference type="AlphaFoldDB" id="A0A7S3UQY9"/>
<dbReference type="InterPro" id="IPR050620">
    <property type="entry name" value="Thioredoxin_H-type-like"/>
</dbReference>